<reference evidence="1" key="2">
    <citation type="journal article" date="2015" name="Data Brief">
        <title>Shoot transcriptome of the giant reed, Arundo donax.</title>
        <authorList>
            <person name="Barrero R.A."/>
            <person name="Guerrero F.D."/>
            <person name="Moolhuijzen P."/>
            <person name="Goolsby J.A."/>
            <person name="Tidwell J."/>
            <person name="Bellgard S.E."/>
            <person name="Bellgard M.I."/>
        </authorList>
    </citation>
    <scope>NUCLEOTIDE SEQUENCE</scope>
    <source>
        <tissue evidence="1">Shoot tissue taken approximately 20 cm above the soil surface</tissue>
    </source>
</reference>
<name>A0A0A8YWT9_ARUDO</name>
<dbReference type="EMBL" id="GBRH01266854">
    <property type="protein sequence ID" value="JAD31041.1"/>
    <property type="molecule type" value="Transcribed_RNA"/>
</dbReference>
<accession>A0A0A8YWT9</accession>
<organism evidence="1">
    <name type="scientific">Arundo donax</name>
    <name type="common">Giant reed</name>
    <name type="synonym">Donax arundinaceus</name>
    <dbReference type="NCBI Taxonomy" id="35708"/>
    <lineage>
        <taxon>Eukaryota</taxon>
        <taxon>Viridiplantae</taxon>
        <taxon>Streptophyta</taxon>
        <taxon>Embryophyta</taxon>
        <taxon>Tracheophyta</taxon>
        <taxon>Spermatophyta</taxon>
        <taxon>Magnoliopsida</taxon>
        <taxon>Liliopsida</taxon>
        <taxon>Poales</taxon>
        <taxon>Poaceae</taxon>
        <taxon>PACMAD clade</taxon>
        <taxon>Arundinoideae</taxon>
        <taxon>Arundineae</taxon>
        <taxon>Arundo</taxon>
    </lineage>
</organism>
<sequence length="52" mass="5708">MSFSRTGECAFGSAINSKCVEPDNPSRSTQVFFPYLLPRHPPHESSPQSPVS</sequence>
<dbReference type="AlphaFoldDB" id="A0A0A8YWT9"/>
<evidence type="ECO:0000313" key="1">
    <source>
        <dbReference type="EMBL" id="JAD31041.1"/>
    </source>
</evidence>
<proteinExistence type="predicted"/>
<reference evidence="1" key="1">
    <citation type="submission" date="2014-09" db="EMBL/GenBank/DDBJ databases">
        <authorList>
            <person name="Magalhaes I.L.F."/>
            <person name="Oliveira U."/>
            <person name="Santos F.R."/>
            <person name="Vidigal T.H.D.A."/>
            <person name="Brescovit A.D."/>
            <person name="Santos A.J."/>
        </authorList>
    </citation>
    <scope>NUCLEOTIDE SEQUENCE</scope>
    <source>
        <tissue evidence="1">Shoot tissue taken approximately 20 cm above the soil surface</tissue>
    </source>
</reference>
<protein>
    <submittedName>
        <fullName evidence="1">Uncharacterized protein</fullName>
    </submittedName>
</protein>